<dbReference type="KEGG" id="svl:Strvi_4579"/>
<keyword evidence="4" id="KW-1185">Reference proteome</keyword>
<feature type="domain" description="Transposase IS701-like DDE" evidence="2">
    <location>
        <begin position="23"/>
        <end position="111"/>
    </location>
</feature>
<accession>G2P501</accession>
<evidence type="ECO:0000259" key="2">
    <source>
        <dbReference type="Pfam" id="PF13546"/>
    </source>
</evidence>
<protein>
    <submittedName>
        <fullName evidence="3">Transposase of ISMdi28, IS701 family</fullName>
    </submittedName>
</protein>
<sequence length="127" mass="14380">MEPNIEAGLWATELESLLLRVGQRFGRIEPRRRMQDYVRGLLGPVGRKNRWQLAEHAGHATPYGLQRLLSWYQWDPDEIRDDLQDYGAERLGRPDGVLIVDDTGCTPRGAEESSGRRSPPLVIAVTS</sequence>
<name>G2P501_STRV4</name>
<dbReference type="AlphaFoldDB" id="G2P501"/>
<dbReference type="Proteomes" id="UP000008703">
    <property type="component" value="Chromosome"/>
</dbReference>
<reference evidence="3" key="1">
    <citation type="submission" date="2011-08" db="EMBL/GenBank/DDBJ databases">
        <title>Complete sequence of chromosome of Streptomyces violaceusniger Tu 4113.</title>
        <authorList>
            <consortium name="US DOE Joint Genome Institute"/>
            <person name="Lucas S."/>
            <person name="Han J."/>
            <person name="Lapidus A."/>
            <person name="Cheng J.-F."/>
            <person name="Goodwin L."/>
            <person name="Pitluck S."/>
            <person name="Peters L."/>
            <person name="Ivanova N."/>
            <person name="Daligault H."/>
            <person name="Detter J.C."/>
            <person name="Han C."/>
            <person name="Tapia R."/>
            <person name="Land M."/>
            <person name="Hauser L."/>
            <person name="Kyrpides N."/>
            <person name="Ivanova N."/>
            <person name="Pagani I."/>
            <person name="Hagen A."/>
            <person name="Katz L."/>
            <person name="Fiedler H.-P."/>
            <person name="Keasling J."/>
            <person name="Fortman J."/>
            <person name="Woyke T."/>
        </authorList>
    </citation>
    <scope>NUCLEOTIDE SEQUENCE [LARGE SCALE GENOMIC DNA]</scope>
    <source>
        <strain evidence="3">Tu 4113</strain>
    </source>
</reference>
<evidence type="ECO:0000313" key="3">
    <source>
        <dbReference type="EMBL" id="AEM84178.1"/>
    </source>
</evidence>
<proteinExistence type="predicted"/>
<evidence type="ECO:0000256" key="1">
    <source>
        <dbReference type="SAM" id="MobiDB-lite"/>
    </source>
</evidence>
<feature type="region of interest" description="Disordered" evidence="1">
    <location>
        <begin position="97"/>
        <end position="127"/>
    </location>
</feature>
<evidence type="ECO:0000313" key="4">
    <source>
        <dbReference type="Proteomes" id="UP000008703"/>
    </source>
</evidence>
<dbReference type="InterPro" id="IPR038721">
    <property type="entry name" value="IS701-like_DDE_dom"/>
</dbReference>
<dbReference type="HOGENOM" id="CLU_033141_2_4_11"/>
<dbReference type="Pfam" id="PF13546">
    <property type="entry name" value="DDE_5"/>
    <property type="match status" value="1"/>
</dbReference>
<dbReference type="EMBL" id="CP002994">
    <property type="protein sequence ID" value="AEM84178.1"/>
    <property type="molecule type" value="Genomic_DNA"/>
</dbReference>
<gene>
    <name evidence="3" type="ORF">Strvi_4579</name>
</gene>
<dbReference type="eggNOG" id="COG5659">
    <property type="taxonomic scope" value="Bacteria"/>
</dbReference>
<organism evidence="3 4">
    <name type="scientific">Streptomyces violaceusniger (strain Tu 4113)</name>
    <dbReference type="NCBI Taxonomy" id="653045"/>
    <lineage>
        <taxon>Bacteria</taxon>
        <taxon>Bacillati</taxon>
        <taxon>Actinomycetota</taxon>
        <taxon>Actinomycetes</taxon>
        <taxon>Kitasatosporales</taxon>
        <taxon>Streptomycetaceae</taxon>
        <taxon>Streptomyces</taxon>
        <taxon>Streptomyces violaceusniger group</taxon>
    </lineage>
</organism>